<evidence type="ECO:0000313" key="3">
    <source>
        <dbReference type="Proteomes" id="UP000001366"/>
    </source>
</evidence>
<dbReference type="eggNOG" id="COG4967">
    <property type="taxonomic scope" value="Bacteria"/>
</dbReference>
<keyword evidence="1" id="KW-1133">Transmembrane helix</keyword>
<dbReference type="Pfam" id="PF07963">
    <property type="entry name" value="N_methyl"/>
    <property type="match status" value="1"/>
</dbReference>
<keyword evidence="1" id="KW-0472">Membrane</keyword>
<gene>
    <name evidence="2" type="ordered locus">PERMA_1152</name>
</gene>
<dbReference type="InterPro" id="IPR012902">
    <property type="entry name" value="N_methyl_site"/>
</dbReference>
<keyword evidence="1" id="KW-0812">Transmembrane</keyword>
<accession>C0QQI8</accession>
<dbReference type="EMBL" id="CP001230">
    <property type="protein sequence ID" value="ACO04338.1"/>
    <property type="molecule type" value="Genomic_DNA"/>
</dbReference>
<dbReference type="HOGENOM" id="CLU_1802951_0_0_0"/>
<sequence>MVQTVLLNKKGYTLVEALVSLFIFALVLIFMLQGFTVAYKINFQKLIKDETVKIAQDEIEFIRNMDPNRIYDINNDGSFEDVVNRTDCPVCSTEPTVPECVITRQVRNVNIKFGKQVIVNQPDPTADIFRVTVTICTDYKDFHTGNKITHTISTVIAREE</sequence>
<proteinExistence type="predicted"/>
<name>C0QQI8_PERMH</name>
<dbReference type="AlphaFoldDB" id="C0QQI8"/>
<protein>
    <submittedName>
        <fullName evidence="2">Prokaryotic N-methylation motif domain protein</fullName>
    </submittedName>
</protein>
<dbReference type="PROSITE" id="PS00409">
    <property type="entry name" value="PROKAR_NTER_METHYL"/>
    <property type="match status" value="1"/>
</dbReference>
<dbReference type="RefSeq" id="WP_012676576.1">
    <property type="nucleotide sequence ID" value="NC_012440.1"/>
</dbReference>
<evidence type="ECO:0000256" key="1">
    <source>
        <dbReference type="SAM" id="Phobius"/>
    </source>
</evidence>
<dbReference type="Proteomes" id="UP000001366">
    <property type="component" value="Chromosome"/>
</dbReference>
<dbReference type="OrthoDB" id="14910at2"/>
<dbReference type="KEGG" id="pmx:PERMA_1152"/>
<feature type="transmembrane region" description="Helical" evidence="1">
    <location>
        <begin position="17"/>
        <end position="39"/>
    </location>
</feature>
<keyword evidence="3" id="KW-1185">Reference proteome</keyword>
<evidence type="ECO:0000313" key="2">
    <source>
        <dbReference type="EMBL" id="ACO04338.1"/>
    </source>
</evidence>
<dbReference type="STRING" id="123214.PERMA_1152"/>
<organism evidence="2 3">
    <name type="scientific">Persephonella marina (strain DSM 14350 / EX-H1)</name>
    <dbReference type="NCBI Taxonomy" id="123214"/>
    <lineage>
        <taxon>Bacteria</taxon>
        <taxon>Pseudomonadati</taxon>
        <taxon>Aquificota</taxon>
        <taxon>Aquificia</taxon>
        <taxon>Aquificales</taxon>
        <taxon>Hydrogenothermaceae</taxon>
        <taxon>Persephonella</taxon>
    </lineage>
</organism>
<dbReference type="PaxDb" id="123214-PERMA_1152"/>
<reference evidence="2 3" key="1">
    <citation type="journal article" date="2009" name="J. Bacteriol.">
        <title>Complete and draft genome sequences of six members of the Aquificales.</title>
        <authorList>
            <person name="Reysenbach A.L."/>
            <person name="Hamamura N."/>
            <person name="Podar M."/>
            <person name="Griffiths E."/>
            <person name="Ferreira S."/>
            <person name="Hochstein R."/>
            <person name="Heidelberg J."/>
            <person name="Johnson J."/>
            <person name="Mead D."/>
            <person name="Pohorille A."/>
            <person name="Sarmiento M."/>
            <person name="Schweighofer K."/>
            <person name="Seshadri R."/>
            <person name="Voytek M.A."/>
        </authorList>
    </citation>
    <scope>NUCLEOTIDE SEQUENCE [LARGE SCALE GENOMIC DNA]</scope>
    <source>
        <strain evidence="3">DSM 14350 / EX-H1</strain>
    </source>
</reference>